<dbReference type="Pfam" id="PF22917">
    <property type="entry name" value="PRISE"/>
    <property type="match status" value="1"/>
</dbReference>
<dbReference type="PANTHER" id="PTHR32487">
    <property type="entry name" value="3-OXO-DELTA(4,5)-STEROID 5-BETA-REDUCTASE"/>
    <property type="match status" value="1"/>
</dbReference>
<dbReference type="InterPro" id="IPR055222">
    <property type="entry name" value="PRISE-like_Rossmann-fold"/>
</dbReference>
<evidence type="ECO:0000313" key="2">
    <source>
        <dbReference type="EMBL" id="TKA24885.1"/>
    </source>
</evidence>
<sequence>MASATGHETIHTEDIYHGLPDLSNAPTGLTAVVTGANGISGAHMLRVLCQNPSRWKKIFAISRRPPSETWPDHVELIPLDLLSSPEDIAVRLADRGVKPDYIFWFAYILVTDQSGALQWSDRRLIDQNSKDSLSPLGNFPVQAFATRELTDKHAIPALVLHNFLEALPRAKALPKRIFIQYGQKWYGVHLGMTAVPDTEDTPRLAPEVGGLYYSQHDTLTAFCAKNNVHWNAGLPSFVVGASLDSNQSLLYPILMYAAVQKYKGRRLEYPGGAQAWFAPLSLSNAVLDARMYEWMVLSPEAADQMFNVSDACAFTWGKFWPRLAEWFGMEYTGPQFDRDAVYTEKNMPVDRAPNGISGESKMRFRFSFVDWANDVQNLRAWEELAIEHELRDRQWRDVGSIFGRADFALLRPYASNMSTSKARKYGWHGFVDSTDSLLSVAEEFVRLRIIPAPAELGPKL</sequence>
<dbReference type="PANTHER" id="PTHR32487:SF29">
    <property type="entry name" value="NAD-DEPENDENT EPIMERASE_DEHYDRATASE DOMAIN-CONTAINING PROTEIN"/>
    <property type="match status" value="1"/>
</dbReference>
<comment type="caution">
    <text evidence="2">The sequence shown here is derived from an EMBL/GenBank/DDBJ whole genome shotgun (WGS) entry which is preliminary data.</text>
</comment>
<dbReference type="Proteomes" id="UP000308549">
    <property type="component" value="Unassembled WGS sequence"/>
</dbReference>
<dbReference type="EMBL" id="NAJL01000040">
    <property type="protein sequence ID" value="TKA24885.1"/>
    <property type="molecule type" value="Genomic_DNA"/>
</dbReference>
<proteinExistence type="predicted"/>
<dbReference type="SUPFAM" id="SSF51735">
    <property type="entry name" value="NAD(P)-binding Rossmann-fold domains"/>
    <property type="match status" value="1"/>
</dbReference>
<keyword evidence="3" id="KW-1185">Reference proteome</keyword>
<accession>A0A4U0TSV0</accession>
<reference evidence="2 3" key="1">
    <citation type="submission" date="2017-03" db="EMBL/GenBank/DDBJ databases">
        <title>Genomes of endolithic fungi from Antarctica.</title>
        <authorList>
            <person name="Coleine C."/>
            <person name="Masonjones S."/>
            <person name="Stajich J.E."/>
        </authorList>
    </citation>
    <scope>NUCLEOTIDE SEQUENCE [LARGE SCALE GENOMIC DNA]</scope>
    <source>
        <strain evidence="2 3">CCFEE 6315</strain>
    </source>
</reference>
<evidence type="ECO:0000259" key="1">
    <source>
        <dbReference type="Pfam" id="PF22917"/>
    </source>
</evidence>
<organism evidence="2 3">
    <name type="scientific">Salinomyces thailandicus</name>
    <dbReference type="NCBI Taxonomy" id="706561"/>
    <lineage>
        <taxon>Eukaryota</taxon>
        <taxon>Fungi</taxon>
        <taxon>Dikarya</taxon>
        <taxon>Ascomycota</taxon>
        <taxon>Pezizomycotina</taxon>
        <taxon>Dothideomycetes</taxon>
        <taxon>Dothideomycetidae</taxon>
        <taxon>Mycosphaerellales</taxon>
        <taxon>Teratosphaeriaceae</taxon>
        <taxon>Salinomyces</taxon>
    </lineage>
</organism>
<evidence type="ECO:0000313" key="3">
    <source>
        <dbReference type="Proteomes" id="UP000308549"/>
    </source>
</evidence>
<dbReference type="AlphaFoldDB" id="A0A4U0TSV0"/>
<protein>
    <recommendedName>
        <fullName evidence="1">PRISE-like Rossmann-fold domain-containing protein</fullName>
    </recommendedName>
</protein>
<dbReference type="Gene3D" id="3.40.50.720">
    <property type="entry name" value="NAD(P)-binding Rossmann-like Domain"/>
    <property type="match status" value="1"/>
</dbReference>
<gene>
    <name evidence="2" type="ORF">B0A50_06614</name>
</gene>
<dbReference type="InterPro" id="IPR036291">
    <property type="entry name" value="NAD(P)-bd_dom_sf"/>
</dbReference>
<dbReference type="OrthoDB" id="1731983at2759"/>
<feature type="domain" description="PRISE-like Rossmann-fold" evidence="1">
    <location>
        <begin position="177"/>
        <end position="332"/>
    </location>
</feature>
<name>A0A4U0TSV0_9PEZI</name>